<gene>
    <name evidence="1" type="ORF">RhiirA1_471904</name>
</gene>
<name>A0A2N0R3D1_9GLOM</name>
<sequence>MTKIFVNQEKNLKNFDNCTWTYCIVPEIMSPVQNLNQIRKAVFHLFLIHGYWFESIPSETSNITIVKGKTSNTATPLHYINQIRLNNVYSKRTCLGIEEVHQFSSLQNNVLQESLKFAIIQQPLDNLQISNPEYHNITKFSG</sequence>
<dbReference type="EMBL" id="LLXH01001708">
    <property type="protein sequence ID" value="PKC57816.1"/>
    <property type="molecule type" value="Genomic_DNA"/>
</dbReference>
<reference evidence="1 2" key="2">
    <citation type="submission" date="2017-10" db="EMBL/GenBank/DDBJ databases">
        <title>Genome analyses suggest a sexual origin of heterokaryosis in a supposedly ancient asexual fungus.</title>
        <authorList>
            <person name="Corradi N."/>
            <person name="Sedzielewska K."/>
            <person name="Noel J."/>
            <person name="Charron P."/>
            <person name="Farinelli L."/>
            <person name="Marton T."/>
            <person name="Kruger M."/>
            <person name="Pelin A."/>
            <person name="Brachmann A."/>
            <person name="Corradi N."/>
        </authorList>
    </citation>
    <scope>NUCLEOTIDE SEQUENCE [LARGE SCALE GENOMIC DNA]</scope>
    <source>
        <strain evidence="1 2">A1</strain>
    </source>
</reference>
<reference evidence="1 2" key="1">
    <citation type="submission" date="2017-10" db="EMBL/GenBank/DDBJ databases">
        <title>Extensive intraspecific genome diversity in a model arbuscular mycorrhizal fungus.</title>
        <authorList>
            <person name="Chen E.C.H."/>
            <person name="Morin E."/>
            <person name="Baudet D."/>
            <person name="Noel J."/>
            <person name="Ndikumana S."/>
            <person name="Charron P."/>
            <person name="St-Onge C."/>
            <person name="Giorgi J."/>
            <person name="Grigoriev I.V."/>
            <person name="Roux C."/>
            <person name="Martin F.M."/>
            <person name="Corradi N."/>
        </authorList>
    </citation>
    <scope>NUCLEOTIDE SEQUENCE [LARGE SCALE GENOMIC DNA]</scope>
    <source>
        <strain evidence="1 2">A1</strain>
    </source>
</reference>
<dbReference type="VEuPathDB" id="FungiDB:RhiirA1_471904"/>
<evidence type="ECO:0000313" key="1">
    <source>
        <dbReference type="EMBL" id="PKC57816.1"/>
    </source>
</evidence>
<organism evidence="1 2">
    <name type="scientific">Rhizophagus irregularis</name>
    <dbReference type="NCBI Taxonomy" id="588596"/>
    <lineage>
        <taxon>Eukaryota</taxon>
        <taxon>Fungi</taxon>
        <taxon>Fungi incertae sedis</taxon>
        <taxon>Mucoromycota</taxon>
        <taxon>Glomeromycotina</taxon>
        <taxon>Glomeromycetes</taxon>
        <taxon>Glomerales</taxon>
        <taxon>Glomeraceae</taxon>
        <taxon>Rhizophagus</taxon>
    </lineage>
</organism>
<comment type="caution">
    <text evidence="1">The sequence shown here is derived from an EMBL/GenBank/DDBJ whole genome shotgun (WGS) entry which is preliminary data.</text>
</comment>
<dbReference type="Proteomes" id="UP000232688">
    <property type="component" value="Unassembled WGS sequence"/>
</dbReference>
<proteinExistence type="predicted"/>
<dbReference type="AlphaFoldDB" id="A0A2N0R3D1"/>
<evidence type="ECO:0000313" key="2">
    <source>
        <dbReference type="Proteomes" id="UP000232688"/>
    </source>
</evidence>
<accession>A0A2N0R3D1</accession>
<protein>
    <submittedName>
        <fullName evidence="1">Uncharacterized protein</fullName>
    </submittedName>
</protein>